<evidence type="ECO:0000313" key="2">
    <source>
        <dbReference type="Proteomes" id="UP001162162"/>
    </source>
</evidence>
<gene>
    <name evidence="1" type="ORF">NQ318_013906</name>
</gene>
<dbReference type="Proteomes" id="UP001162162">
    <property type="component" value="Unassembled WGS sequence"/>
</dbReference>
<protein>
    <recommendedName>
        <fullName evidence="3">Neugrin</fullName>
    </recommendedName>
</protein>
<dbReference type="PANTHER" id="PTHR13475:SF3">
    <property type="entry name" value="NEUGRIN"/>
    <property type="match status" value="1"/>
</dbReference>
<proteinExistence type="predicted"/>
<accession>A0AAV8Z8N6</accession>
<dbReference type="EMBL" id="JAPWTK010000008">
    <property type="protein sequence ID" value="KAJ8960614.1"/>
    <property type="molecule type" value="Genomic_DNA"/>
</dbReference>
<keyword evidence="2" id="KW-1185">Reference proteome</keyword>
<dbReference type="GO" id="GO:0005634">
    <property type="term" value="C:nucleus"/>
    <property type="evidence" value="ECO:0007669"/>
    <property type="project" value="TreeGrafter"/>
</dbReference>
<organism evidence="1 2">
    <name type="scientific">Aromia moschata</name>
    <dbReference type="NCBI Taxonomy" id="1265417"/>
    <lineage>
        <taxon>Eukaryota</taxon>
        <taxon>Metazoa</taxon>
        <taxon>Ecdysozoa</taxon>
        <taxon>Arthropoda</taxon>
        <taxon>Hexapoda</taxon>
        <taxon>Insecta</taxon>
        <taxon>Pterygota</taxon>
        <taxon>Neoptera</taxon>
        <taxon>Endopterygota</taxon>
        <taxon>Coleoptera</taxon>
        <taxon>Polyphaga</taxon>
        <taxon>Cucujiformia</taxon>
        <taxon>Chrysomeloidea</taxon>
        <taxon>Cerambycidae</taxon>
        <taxon>Cerambycinae</taxon>
        <taxon>Callichromatini</taxon>
        <taxon>Aromia</taxon>
    </lineage>
</organism>
<evidence type="ECO:0008006" key="3">
    <source>
        <dbReference type="Google" id="ProtNLM"/>
    </source>
</evidence>
<dbReference type="PANTHER" id="PTHR13475">
    <property type="entry name" value="NEUGRIN"/>
    <property type="match status" value="1"/>
</dbReference>
<dbReference type="InterPro" id="IPR010487">
    <property type="entry name" value="NGRN/Rrg9"/>
</dbReference>
<sequence>MFSVKKMIRISQVRNVSRSFKKRDVDPGIRLRKQILQTNEEIEDFDDLEADFMDLGKSHREHVAQMKHMVEKEKFHIVKHKYFNEKFPNFLTWNDKEQIRYLHSTNPEEWTIESLSEGFPALPEVVKKIIKSKWTKNASKIKNHDLAKGQLPDLPNDLSSHLNKFTNRRLNLKPFEIPSNKEVVEIPNKNIRTEFSDIISSYEELKNKNKREKDNKETGKKKTVKGNFVTLQKLQSDIRKEAVSGKSLSEEDKILVKGLQEFSENDNKIDTMKETIVDITKNKYEAKDEAIIKKRERDYSHLVYPEKIIIPKEIWKNGLHIQAERLFLRRRREIFIQGAGNGLNEELLTLY</sequence>
<reference evidence="1" key="1">
    <citation type="journal article" date="2023" name="Insect Mol. Biol.">
        <title>Genome sequencing provides insights into the evolution of gene families encoding plant cell wall-degrading enzymes in longhorned beetles.</title>
        <authorList>
            <person name="Shin N.R."/>
            <person name="Okamura Y."/>
            <person name="Kirsch R."/>
            <person name="Pauchet Y."/>
        </authorList>
    </citation>
    <scope>NUCLEOTIDE SEQUENCE</scope>
    <source>
        <strain evidence="1">AMC_N1</strain>
    </source>
</reference>
<comment type="caution">
    <text evidence="1">The sequence shown here is derived from an EMBL/GenBank/DDBJ whole genome shotgun (WGS) entry which is preliminary data.</text>
</comment>
<name>A0AAV8Z8N6_9CUCU</name>
<dbReference type="Pfam" id="PF06413">
    <property type="entry name" value="Neugrin"/>
    <property type="match status" value="1"/>
</dbReference>
<dbReference type="AlphaFoldDB" id="A0AAV8Z8N6"/>
<evidence type="ECO:0000313" key="1">
    <source>
        <dbReference type="EMBL" id="KAJ8960614.1"/>
    </source>
</evidence>